<protein>
    <submittedName>
        <fullName evidence="1">Uncharacterized protein</fullName>
    </submittedName>
</protein>
<gene>
    <name evidence="1" type="ORF">MRB53_002280</name>
</gene>
<sequence>MGDISGITIMTPLQYQRGKVKTELMRDVSDITILIPIQYPMESFDGIPASTRHRRKSAACACDGTGGEDCYCEDRRTLLLLGQDDPGSVLERRKSEQQLLSPVLCVSPEERGSPLLLHCVVAEEEK</sequence>
<evidence type="ECO:0000313" key="1">
    <source>
        <dbReference type="EMBL" id="KAJ8649257.1"/>
    </source>
</evidence>
<dbReference type="EMBL" id="CM056809">
    <property type="protein sequence ID" value="KAJ8649257.1"/>
    <property type="molecule type" value="Genomic_DNA"/>
</dbReference>
<dbReference type="Proteomes" id="UP001234297">
    <property type="component" value="Chromosome 1"/>
</dbReference>
<keyword evidence="2" id="KW-1185">Reference proteome</keyword>
<reference evidence="1 2" key="1">
    <citation type="journal article" date="2022" name="Hortic Res">
        <title>A haplotype resolved chromosomal level avocado genome allows analysis of novel avocado genes.</title>
        <authorList>
            <person name="Nath O."/>
            <person name="Fletcher S.J."/>
            <person name="Hayward A."/>
            <person name="Shaw L.M."/>
            <person name="Masouleh A.K."/>
            <person name="Furtado A."/>
            <person name="Henry R.J."/>
            <person name="Mitter N."/>
        </authorList>
    </citation>
    <scope>NUCLEOTIDE SEQUENCE [LARGE SCALE GENOMIC DNA]</scope>
    <source>
        <strain evidence="2">cv. Hass</strain>
    </source>
</reference>
<comment type="caution">
    <text evidence="1">The sequence shown here is derived from an EMBL/GenBank/DDBJ whole genome shotgun (WGS) entry which is preliminary data.</text>
</comment>
<organism evidence="1 2">
    <name type="scientific">Persea americana</name>
    <name type="common">Avocado</name>
    <dbReference type="NCBI Taxonomy" id="3435"/>
    <lineage>
        <taxon>Eukaryota</taxon>
        <taxon>Viridiplantae</taxon>
        <taxon>Streptophyta</taxon>
        <taxon>Embryophyta</taxon>
        <taxon>Tracheophyta</taxon>
        <taxon>Spermatophyta</taxon>
        <taxon>Magnoliopsida</taxon>
        <taxon>Magnoliidae</taxon>
        <taxon>Laurales</taxon>
        <taxon>Lauraceae</taxon>
        <taxon>Persea</taxon>
    </lineage>
</organism>
<evidence type="ECO:0000313" key="2">
    <source>
        <dbReference type="Proteomes" id="UP001234297"/>
    </source>
</evidence>
<accession>A0ACC2MTY2</accession>
<name>A0ACC2MTY2_PERAE</name>
<proteinExistence type="predicted"/>